<keyword evidence="3 6" id="KW-0812">Transmembrane</keyword>
<dbReference type="PROSITE" id="PS50267">
    <property type="entry name" value="NA_NEUROTRAN_SYMP_3"/>
    <property type="match status" value="1"/>
</dbReference>
<feature type="transmembrane region" description="Helical" evidence="6">
    <location>
        <begin position="252"/>
        <end position="276"/>
    </location>
</feature>
<feature type="transmembrane region" description="Helical" evidence="6">
    <location>
        <begin position="288"/>
        <end position="310"/>
    </location>
</feature>
<dbReference type="PRINTS" id="PR00176">
    <property type="entry name" value="NANEUSMPORT"/>
</dbReference>
<name>A0A410PWG9_9FIRM</name>
<evidence type="ECO:0000313" key="8">
    <source>
        <dbReference type="Proteomes" id="UP000287601"/>
    </source>
</evidence>
<dbReference type="Pfam" id="PF00209">
    <property type="entry name" value="SNF"/>
    <property type="match status" value="2"/>
</dbReference>
<evidence type="ECO:0000256" key="1">
    <source>
        <dbReference type="ARBA" id="ARBA00004141"/>
    </source>
</evidence>
<dbReference type="InterPro" id="IPR047218">
    <property type="entry name" value="YocR/YhdH-like"/>
</dbReference>
<dbReference type="CDD" id="cd10336">
    <property type="entry name" value="SLC6sbd_Tyt1-Like"/>
    <property type="match status" value="1"/>
</dbReference>
<feature type="transmembrane region" description="Helical" evidence="6">
    <location>
        <begin position="178"/>
        <end position="199"/>
    </location>
</feature>
<dbReference type="Proteomes" id="UP000287601">
    <property type="component" value="Chromosome"/>
</dbReference>
<keyword evidence="8" id="KW-1185">Reference proteome</keyword>
<dbReference type="GO" id="GO:0016020">
    <property type="term" value="C:membrane"/>
    <property type="evidence" value="ECO:0007669"/>
    <property type="project" value="UniProtKB-SubCell"/>
</dbReference>
<reference evidence="7 8" key="1">
    <citation type="submission" date="2019-01" db="EMBL/GenBank/DDBJ databases">
        <title>Draft genomes of a novel of Aminipila strains.</title>
        <authorList>
            <person name="Ma S."/>
        </authorList>
    </citation>
    <scope>NUCLEOTIDE SEQUENCE [LARGE SCALE GENOMIC DNA]</scope>
    <source>
        <strain evidence="8">JN-39</strain>
    </source>
</reference>
<keyword evidence="2" id="KW-0813">Transport</keyword>
<dbReference type="InterPro" id="IPR000175">
    <property type="entry name" value="Na/ntran_symport"/>
</dbReference>
<evidence type="ECO:0000256" key="5">
    <source>
        <dbReference type="ARBA" id="ARBA00023136"/>
    </source>
</evidence>
<evidence type="ECO:0000313" key="7">
    <source>
        <dbReference type="EMBL" id="QAT43279.1"/>
    </source>
</evidence>
<organism evidence="7 8">
    <name type="scientific">Aminipila luticellarii</name>
    <dbReference type="NCBI Taxonomy" id="2507160"/>
    <lineage>
        <taxon>Bacteria</taxon>
        <taxon>Bacillati</taxon>
        <taxon>Bacillota</taxon>
        <taxon>Clostridia</taxon>
        <taxon>Peptostreptococcales</taxon>
        <taxon>Anaerovoracaceae</taxon>
        <taxon>Aminipila</taxon>
    </lineage>
</organism>
<gene>
    <name evidence="7" type="ORF">EQM06_08635</name>
</gene>
<feature type="transmembrane region" description="Helical" evidence="6">
    <location>
        <begin position="133"/>
        <end position="154"/>
    </location>
</feature>
<dbReference type="InterPro" id="IPR037272">
    <property type="entry name" value="SNS_sf"/>
</dbReference>
<keyword evidence="5 6" id="KW-0472">Membrane</keyword>
<dbReference type="SUPFAM" id="SSF161070">
    <property type="entry name" value="SNF-like"/>
    <property type="match status" value="1"/>
</dbReference>
<accession>A0A410PWG9</accession>
<feature type="transmembrane region" description="Helical" evidence="6">
    <location>
        <begin position="211"/>
        <end position="232"/>
    </location>
</feature>
<feature type="transmembrane region" description="Helical" evidence="6">
    <location>
        <begin position="454"/>
        <end position="474"/>
    </location>
</feature>
<evidence type="ECO:0000256" key="4">
    <source>
        <dbReference type="ARBA" id="ARBA00022989"/>
    </source>
</evidence>
<feature type="transmembrane region" description="Helical" evidence="6">
    <location>
        <begin position="330"/>
        <end position="351"/>
    </location>
</feature>
<proteinExistence type="predicted"/>
<dbReference type="EMBL" id="CP035281">
    <property type="protein sequence ID" value="QAT43279.1"/>
    <property type="molecule type" value="Genomic_DNA"/>
</dbReference>
<dbReference type="NCBIfam" id="NF037979">
    <property type="entry name" value="Na_transp"/>
    <property type="match status" value="1"/>
</dbReference>
<evidence type="ECO:0000256" key="2">
    <source>
        <dbReference type="ARBA" id="ARBA00022448"/>
    </source>
</evidence>
<dbReference type="RefSeq" id="WP_128745948.1">
    <property type="nucleotide sequence ID" value="NZ_CP035281.1"/>
</dbReference>
<dbReference type="AlphaFoldDB" id="A0A410PWG9"/>
<sequence>MSGITIVMLVIYAVVFGGGSIYFVNKSLSKKGQTEAAGLEDNQTEGFGSRMGFILSTIGMAVGVGAMWRFPMMCAKWGGGAFVLAFILICVFIVIPAGWAEISYGRHFRKGTVGCGTDAAGLPGKILGWAMSLVSLGVWSYYPAIMALVILYFFKSFKGLDYAANAEAVFETTNDSRIVIYLLVLAVLLLAAVVGVRGIQNGIEKVCKWMIPSLFVILVILVVRVCMIPGIAEGIEYYVKPDWAQLLNPEMWAQAAGMALFAVGLGPGCLLVYGRFVDKNQDITMDFITVNVVQLFICLLSGFVIIPAVVAFGLDPLMGKGIMFVALPKVFASMPGGAFFMILFFIALFFAGISSSFNQVEIATAGFMDKEGFGMTRKKATIVCFILAAIIAFPCVTNDSFFALFDNLIGNIGYTATAFFLALILAWKVGAKKVREEWYLPSSEIKWGPAVDYLYKYGVVIALGYFTVTSILTLF</sequence>
<dbReference type="OrthoDB" id="9762833at2"/>
<feature type="transmembrane region" description="Helical" evidence="6">
    <location>
        <begin position="380"/>
        <end position="402"/>
    </location>
</feature>
<feature type="transmembrane region" description="Helical" evidence="6">
    <location>
        <begin position="408"/>
        <end position="427"/>
    </location>
</feature>
<dbReference type="PANTHER" id="PTHR42948:SF1">
    <property type="entry name" value="TRANSPORTER"/>
    <property type="match status" value="1"/>
</dbReference>
<comment type="subcellular location">
    <subcellularLocation>
        <location evidence="1">Membrane</location>
        <topology evidence="1">Multi-pass membrane protein</topology>
    </subcellularLocation>
</comment>
<evidence type="ECO:0000256" key="6">
    <source>
        <dbReference type="SAM" id="Phobius"/>
    </source>
</evidence>
<evidence type="ECO:0000256" key="3">
    <source>
        <dbReference type="ARBA" id="ARBA00022692"/>
    </source>
</evidence>
<feature type="transmembrane region" description="Helical" evidence="6">
    <location>
        <begin position="52"/>
        <end position="71"/>
    </location>
</feature>
<dbReference type="KEGG" id="amij:EQM06_08635"/>
<keyword evidence="4 6" id="KW-1133">Transmembrane helix</keyword>
<dbReference type="PANTHER" id="PTHR42948">
    <property type="entry name" value="TRANSPORTER"/>
    <property type="match status" value="1"/>
</dbReference>
<feature type="transmembrane region" description="Helical" evidence="6">
    <location>
        <begin position="77"/>
        <end position="100"/>
    </location>
</feature>
<feature type="transmembrane region" description="Helical" evidence="6">
    <location>
        <begin position="6"/>
        <end position="24"/>
    </location>
</feature>
<protein>
    <submittedName>
        <fullName evidence="7">Sodium-dependent transporter</fullName>
    </submittedName>
</protein>